<feature type="region of interest" description="Disordered" evidence="1">
    <location>
        <begin position="1"/>
        <end position="24"/>
    </location>
</feature>
<evidence type="ECO:0000313" key="4">
    <source>
        <dbReference type="Proteomes" id="UP000595197"/>
    </source>
</evidence>
<dbReference type="InterPro" id="IPR000792">
    <property type="entry name" value="Tscrpt_reg_LuxR_C"/>
</dbReference>
<proteinExistence type="predicted"/>
<evidence type="ECO:0000259" key="2">
    <source>
        <dbReference type="SMART" id="SM00421"/>
    </source>
</evidence>
<dbReference type="InterPro" id="IPR016032">
    <property type="entry name" value="Sig_transdc_resp-reg_C-effctor"/>
</dbReference>
<sequence>MSNLSSAARGAATPGLRPSSEGQTGKSFAAFKRCLTALPQVQPALTEIIGFRVRRIDGLQDLETLRWSSETLLLSVRSLDRLQDIISSGNAGLMRGIHTLGVFMPSQLGRVREFVTLLDGWLVWSGSADDLRAKLNLAAAGYAIVAPAMISVMAADQHRLSLLDTLGASHLALLPLLEQGMTDEEISGAIGATLPTTKLLVRQLLARLQCRNRTEAAIFAWRHGPALAQRRAALEGGDQNA</sequence>
<accession>A0ABX7B3Z0</accession>
<protein>
    <submittedName>
        <fullName evidence="3">Response regulator transcription factor</fullName>
    </submittedName>
</protein>
<evidence type="ECO:0000256" key="1">
    <source>
        <dbReference type="SAM" id="MobiDB-lite"/>
    </source>
</evidence>
<dbReference type="RefSeq" id="WP_201074821.1">
    <property type="nucleotide sequence ID" value="NZ_CP067420.1"/>
</dbReference>
<keyword evidence="4" id="KW-1185">Reference proteome</keyword>
<dbReference type="SMART" id="SM00421">
    <property type="entry name" value="HTH_LUXR"/>
    <property type="match status" value="1"/>
</dbReference>
<dbReference type="SUPFAM" id="SSF46894">
    <property type="entry name" value="C-terminal effector domain of the bipartite response regulators"/>
    <property type="match status" value="1"/>
</dbReference>
<feature type="domain" description="HTH luxR-type" evidence="2">
    <location>
        <begin position="163"/>
        <end position="220"/>
    </location>
</feature>
<reference evidence="3" key="1">
    <citation type="submission" date="2021-02" db="EMBL/GenBank/DDBJ databases">
        <title>Skermanella TT6 skin isolate.</title>
        <authorList>
            <person name="Lee K."/>
            <person name="Ganzorig M."/>
        </authorList>
    </citation>
    <scope>NUCLEOTIDE SEQUENCE</scope>
    <source>
        <strain evidence="3">TT6</strain>
    </source>
</reference>
<gene>
    <name evidence="3" type="ORF">IGS68_24175</name>
</gene>
<dbReference type="Proteomes" id="UP000595197">
    <property type="component" value="Chromosome"/>
</dbReference>
<evidence type="ECO:0000313" key="3">
    <source>
        <dbReference type="EMBL" id="QQP89064.1"/>
    </source>
</evidence>
<dbReference type="Gene3D" id="3.40.50.2300">
    <property type="match status" value="1"/>
</dbReference>
<name>A0ABX7B3Z0_9PROT</name>
<dbReference type="EMBL" id="CP067420">
    <property type="protein sequence ID" value="QQP89064.1"/>
    <property type="molecule type" value="Genomic_DNA"/>
</dbReference>
<organism evidence="3 4">
    <name type="scientific">Skermanella cutis</name>
    <dbReference type="NCBI Taxonomy" id="2775420"/>
    <lineage>
        <taxon>Bacteria</taxon>
        <taxon>Pseudomonadati</taxon>
        <taxon>Pseudomonadota</taxon>
        <taxon>Alphaproteobacteria</taxon>
        <taxon>Rhodospirillales</taxon>
        <taxon>Azospirillaceae</taxon>
        <taxon>Skermanella</taxon>
    </lineage>
</organism>